<name>A0A0U5AQ38_9VIRU</name>
<dbReference type="Pfam" id="PF02495">
    <property type="entry name" value="TGBp3"/>
    <property type="match status" value="1"/>
</dbReference>
<dbReference type="EMBL" id="AB889483">
    <property type="protein sequence ID" value="BAU20381.1"/>
    <property type="molecule type" value="Genomic_RNA"/>
</dbReference>
<evidence type="ECO:0000256" key="13">
    <source>
        <dbReference type="ARBA" id="ARBA00033148"/>
    </source>
</evidence>
<proteinExistence type="inferred from homology"/>
<evidence type="ECO:0000256" key="7">
    <source>
        <dbReference type="ARBA" id="ARBA00022989"/>
    </source>
</evidence>
<evidence type="ECO:0000256" key="9">
    <source>
        <dbReference type="ARBA" id="ARBA00023136"/>
    </source>
</evidence>
<evidence type="ECO:0000256" key="11">
    <source>
        <dbReference type="ARBA" id="ARBA00025270"/>
    </source>
</evidence>
<comment type="function">
    <text evidence="11">Plays a role in viral cell-to-cell propagation, by facilitating genome transport to neighboring plant cells through plasmosdesmata. May induce the formation of granular vesicles derived from the Endoplasmic reticulum, which align on actin filaments.</text>
</comment>
<evidence type="ECO:0000256" key="2">
    <source>
        <dbReference type="ARBA" id="ARBA00010355"/>
    </source>
</evidence>
<dbReference type="GO" id="GO:0044167">
    <property type="term" value="C:host cell endoplasmic reticulum membrane"/>
    <property type="evidence" value="ECO:0007669"/>
    <property type="project" value="UniProtKB-SubCell"/>
</dbReference>
<comment type="subcellular location">
    <subcellularLocation>
        <location evidence="1">Host endoplasmic reticulum membrane</location>
    </subcellularLocation>
</comment>
<keyword evidence="5" id="KW-0812">Transmembrane</keyword>
<keyword evidence="7" id="KW-1133">Transmembrane helix</keyword>
<protein>
    <recommendedName>
        <fullName evidence="3">Movement protein TGBp3</fullName>
    </recommendedName>
    <alternativeName>
        <fullName evidence="12">7 kDa protein</fullName>
    </alternativeName>
    <alternativeName>
        <fullName evidence="13">Triple gene block 3 protein</fullName>
    </alternativeName>
</protein>
<dbReference type="InterPro" id="IPR003411">
    <property type="entry name" value="TGBp3"/>
</dbReference>
<organism evidence="14">
    <name type="scientific">Daphne virus S</name>
    <dbReference type="NCBI Taxonomy" id="216614"/>
    <lineage>
        <taxon>Viruses</taxon>
        <taxon>Riboviria</taxon>
        <taxon>Orthornavirae</taxon>
        <taxon>Kitrinoviricota</taxon>
        <taxon>Alsuviricetes</taxon>
        <taxon>Tymovirales</taxon>
        <taxon>Betaflexiviridae</taxon>
        <taxon>Quinvirinae</taxon>
        <taxon>Carlavirus</taxon>
        <taxon>Carlavirus sigmadaphnis</taxon>
    </lineage>
</organism>
<evidence type="ECO:0000313" key="14">
    <source>
        <dbReference type="EMBL" id="BAU20381.1"/>
    </source>
</evidence>
<dbReference type="GO" id="GO:0046740">
    <property type="term" value="P:transport of virus in host, cell to cell"/>
    <property type="evidence" value="ECO:0007669"/>
    <property type="project" value="UniProtKB-KW"/>
</dbReference>
<reference evidence="14" key="1">
    <citation type="journal article" date="2015" name="Cytologia">
        <title>Complete Genome Sequence of a Japanese Isolate of Daphne virus S.</title>
        <authorList>
            <person name="Fujita N."/>
            <person name="Komatsu K."/>
            <person name="Neriya Y."/>
            <person name="Kagiwada S."/>
            <person name="Hara S."/>
            <person name="Miyazaki A."/>
            <person name="Netsu O."/>
            <person name="Hashimoto M."/>
            <person name="Yamaji Y."/>
            <person name="Namba S."/>
        </authorList>
    </citation>
    <scope>NUCLEOTIDE SEQUENCE</scope>
    <source>
        <strain evidence="14">JP</strain>
    </source>
</reference>
<evidence type="ECO:0000256" key="4">
    <source>
        <dbReference type="ARBA" id="ARBA00022448"/>
    </source>
</evidence>
<sequence>MSLNISLTFLHISLILFTVLCVLGSLYLSPSGSQCVIIITGESIKILNCEMTPAFLEYAKGLHVEKI</sequence>
<keyword evidence="4" id="KW-0813">Transport</keyword>
<keyword evidence="8" id="KW-0916">Viral movement protein</keyword>
<evidence type="ECO:0000256" key="12">
    <source>
        <dbReference type="ARBA" id="ARBA00030266"/>
    </source>
</evidence>
<evidence type="ECO:0000256" key="3">
    <source>
        <dbReference type="ARBA" id="ARBA00013812"/>
    </source>
</evidence>
<accession>A0A0U5AQ38</accession>
<evidence type="ECO:0000256" key="1">
    <source>
        <dbReference type="ARBA" id="ARBA00004625"/>
    </source>
</evidence>
<evidence type="ECO:0000256" key="6">
    <source>
        <dbReference type="ARBA" id="ARBA00022870"/>
    </source>
</evidence>
<evidence type="ECO:0000256" key="10">
    <source>
        <dbReference type="ARBA" id="ARBA00023184"/>
    </source>
</evidence>
<keyword evidence="10" id="KW-1038">Host endoplasmic reticulum</keyword>
<evidence type="ECO:0000256" key="5">
    <source>
        <dbReference type="ARBA" id="ARBA00022692"/>
    </source>
</evidence>
<keyword evidence="9" id="KW-0472">Membrane</keyword>
<keyword evidence="6" id="KW-1043">Host membrane</keyword>
<comment type="similarity">
    <text evidence="2">Belongs to the Tymovirales TGBp3 protein family.</text>
</comment>
<evidence type="ECO:0000256" key="8">
    <source>
        <dbReference type="ARBA" id="ARBA00023031"/>
    </source>
</evidence>